<proteinExistence type="predicted"/>
<evidence type="ECO:0000256" key="1">
    <source>
        <dbReference type="SAM" id="MobiDB-lite"/>
    </source>
</evidence>
<reference evidence="4" key="1">
    <citation type="submission" date="2013-09" db="EMBL/GenBank/DDBJ databases">
        <title>The Genome Sequence of Anopheles culicifacies species A.</title>
        <authorList>
            <consortium name="The Broad Institute Genomics Platform"/>
            <person name="Neafsey D.E."/>
            <person name="Besansky N."/>
            <person name="Howell P."/>
            <person name="Walton C."/>
            <person name="Young S.K."/>
            <person name="Zeng Q."/>
            <person name="Gargeya S."/>
            <person name="Fitzgerald M."/>
            <person name="Haas B."/>
            <person name="Abouelleil A."/>
            <person name="Allen A.W."/>
            <person name="Alvarado L."/>
            <person name="Arachchi H.M."/>
            <person name="Berlin A.M."/>
            <person name="Chapman S.B."/>
            <person name="Gainer-Dewar J."/>
            <person name="Goldberg J."/>
            <person name="Griggs A."/>
            <person name="Gujja S."/>
            <person name="Hansen M."/>
            <person name="Howarth C."/>
            <person name="Imamovic A."/>
            <person name="Ireland A."/>
            <person name="Larimer J."/>
            <person name="McCowan C."/>
            <person name="Murphy C."/>
            <person name="Pearson M."/>
            <person name="Poon T.W."/>
            <person name="Priest M."/>
            <person name="Roberts A."/>
            <person name="Saif S."/>
            <person name="Shea T."/>
            <person name="Sisk P."/>
            <person name="Sykes S."/>
            <person name="Wortman J."/>
            <person name="Nusbaum C."/>
            <person name="Birren B."/>
        </authorList>
    </citation>
    <scope>NUCLEOTIDE SEQUENCE [LARGE SCALE GENOMIC DNA]</scope>
    <source>
        <strain evidence="4">A-37</strain>
    </source>
</reference>
<keyword evidence="2" id="KW-0472">Membrane</keyword>
<organism evidence="3 4">
    <name type="scientific">Anopheles culicifacies</name>
    <dbReference type="NCBI Taxonomy" id="139723"/>
    <lineage>
        <taxon>Eukaryota</taxon>
        <taxon>Metazoa</taxon>
        <taxon>Ecdysozoa</taxon>
        <taxon>Arthropoda</taxon>
        <taxon>Hexapoda</taxon>
        <taxon>Insecta</taxon>
        <taxon>Pterygota</taxon>
        <taxon>Neoptera</taxon>
        <taxon>Endopterygota</taxon>
        <taxon>Diptera</taxon>
        <taxon>Nematocera</taxon>
        <taxon>Culicoidea</taxon>
        <taxon>Culicidae</taxon>
        <taxon>Anophelinae</taxon>
        <taxon>Anopheles</taxon>
        <taxon>culicifacies species complex</taxon>
    </lineage>
</organism>
<dbReference type="EnsemblMetazoa" id="ACUA003295-RA">
    <property type="protein sequence ID" value="ACUA003295-PA"/>
    <property type="gene ID" value="ACUA003295"/>
</dbReference>
<dbReference type="VEuPathDB" id="VectorBase:ACUA003295"/>
<feature type="compositionally biased region" description="Polar residues" evidence="1">
    <location>
        <begin position="26"/>
        <end position="37"/>
    </location>
</feature>
<keyword evidence="4" id="KW-1185">Reference proteome</keyword>
<evidence type="ECO:0000313" key="4">
    <source>
        <dbReference type="Proteomes" id="UP000075883"/>
    </source>
</evidence>
<accession>A0A182LVY9</accession>
<evidence type="ECO:0000256" key="2">
    <source>
        <dbReference type="SAM" id="Phobius"/>
    </source>
</evidence>
<sequence length="118" mass="13341">MQPNGIHWVQFPPDKMSRCWELPSRGKNQQYPLQSKKTGFPAADSNNRYHKSATASHNVCKIVTPLCHCAVYLSFGLCLVGARARARRKKSFTNPQAHDNQDDLMRKIHRDPAHGSGE</sequence>
<evidence type="ECO:0000313" key="3">
    <source>
        <dbReference type="EnsemblMetazoa" id="ACUA003295-PA"/>
    </source>
</evidence>
<protein>
    <submittedName>
        <fullName evidence="3">Uncharacterized protein</fullName>
    </submittedName>
</protein>
<dbReference type="AlphaFoldDB" id="A0A182LVY9"/>
<feature type="compositionally biased region" description="Basic and acidic residues" evidence="1">
    <location>
        <begin position="99"/>
        <end position="118"/>
    </location>
</feature>
<dbReference type="Proteomes" id="UP000075883">
    <property type="component" value="Unassembled WGS sequence"/>
</dbReference>
<name>A0A182LVY9_9DIPT</name>
<feature type="transmembrane region" description="Helical" evidence="2">
    <location>
        <begin position="62"/>
        <end position="82"/>
    </location>
</feature>
<keyword evidence="2" id="KW-1133">Transmembrane helix</keyword>
<reference evidence="3" key="2">
    <citation type="submission" date="2020-05" db="UniProtKB">
        <authorList>
            <consortium name="EnsemblMetazoa"/>
        </authorList>
    </citation>
    <scope>IDENTIFICATION</scope>
    <source>
        <strain evidence="3">A-37</strain>
    </source>
</reference>
<keyword evidence="2" id="KW-0812">Transmembrane</keyword>
<feature type="region of interest" description="Disordered" evidence="1">
    <location>
        <begin position="26"/>
        <end position="45"/>
    </location>
</feature>
<dbReference type="EMBL" id="AXCM01009343">
    <property type="status" value="NOT_ANNOTATED_CDS"/>
    <property type="molecule type" value="Genomic_DNA"/>
</dbReference>
<feature type="region of interest" description="Disordered" evidence="1">
    <location>
        <begin position="88"/>
        <end position="118"/>
    </location>
</feature>